<evidence type="ECO:0000313" key="2">
    <source>
        <dbReference type="Proteomes" id="UP001281147"/>
    </source>
</evidence>
<proteinExistence type="predicted"/>
<sequence>MVNPFILLPLYIYPLPSAWNPLFTQARADPSTTFYAIVNPHNGPGGDTCPGFDYVSALNTLNAIPNIKSLAYVHTANRWDCGSSGSDICACSAPLEEVKANVSTYANWATAGCPGSKDLKVDGIFFDEAPQKGDCVDYMRDVTSHAKSVLSTGSNTVLFNPGAAVDEAYWKIADYINVLENSGAAVKDVDMKSLTGNGKYASQATFILWGCTDSVKVLRRNVVAMLKGFAGGSLSDKSVYSEFPRPGVWSALVRVMGKGGW</sequence>
<gene>
    <name evidence="1" type="ORF">LTR37_003964</name>
</gene>
<protein>
    <submittedName>
        <fullName evidence="1">Uncharacterized protein</fullName>
    </submittedName>
</protein>
<reference evidence="1" key="1">
    <citation type="submission" date="2023-07" db="EMBL/GenBank/DDBJ databases">
        <title>Black Yeasts Isolated from many extreme environments.</title>
        <authorList>
            <person name="Coleine C."/>
            <person name="Stajich J.E."/>
            <person name="Selbmann L."/>
        </authorList>
    </citation>
    <scope>NUCLEOTIDE SEQUENCE</scope>
    <source>
        <strain evidence="1">CCFEE 5714</strain>
    </source>
</reference>
<accession>A0ACC3NNV0</accession>
<evidence type="ECO:0000313" key="1">
    <source>
        <dbReference type="EMBL" id="KAK3720140.1"/>
    </source>
</evidence>
<keyword evidence="2" id="KW-1185">Reference proteome</keyword>
<name>A0ACC3NNV0_9PEZI</name>
<comment type="caution">
    <text evidence="1">The sequence shown here is derived from an EMBL/GenBank/DDBJ whole genome shotgun (WGS) entry which is preliminary data.</text>
</comment>
<organism evidence="1 2">
    <name type="scientific">Vermiconidia calcicola</name>
    <dbReference type="NCBI Taxonomy" id="1690605"/>
    <lineage>
        <taxon>Eukaryota</taxon>
        <taxon>Fungi</taxon>
        <taxon>Dikarya</taxon>
        <taxon>Ascomycota</taxon>
        <taxon>Pezizomycotina</taxon>
        <taxon>Dothideomycetes</taxon>
        <taxon>Dothideomycetidae</taxon>
        <taxon>Mycosphaerellales</taxon>
        <taxon>Extremaceae</taxon>
        <taxon>Vermiconidia</taxon>
    </lineage>
</organism>
<dbReference type="EMBL" id="JAUTXU010000023">
    <property type="protein sequence ID" value="KAK3720140.1"/>
    <property type="molecule type" value="Genomic_DNA"/>
</dbReference>
<dbReference type="Proteomes" id="UP001281147">
    <property type="component" value="Unassembled WGS sequence"/>
</dbReference>